<evidence type="ECO:0008006" key="8">
    <source>
        <dbReference type="Google" id="ProtNLM"/>
    </source>
</evidence>
<feature type="transmembrane region" description="Helical" evidence="5">
    <location>
        <begin position="20"/>
        <end position="43"/>
    </location>
</feature>
<dbReference type="InterPro" id="IPR003689">
    <property type="entry name" value="ZIP"/>
</dbReference>
<dbReference type="GO" id="GO:0016020">
    <property type="term" value="C:membrane"/>
    <property type="evidence" value="ECO:0007669"/>
    <property type="project" value="UniProtKB-SubCell"/>
</dbReference>
<keyword evidence="7" id="KW-1185">Reference proteome</keyword>
<comment type="caution">
    <text evidence="6">The sequence shown here is derived from an EMBL/GenBank/DDBJ whole genome shotgun (WGS) entry which is preliminary data.</text>
</comment>
<evidence type="ECO:0000313" key="6">
    <source>
        <dbReference type="EMBL" id="KAK4536027.1"/>
    </source>
</evidence>
<gene>
    <name evidence="6" type="ORF">CDCA_CDCA07G2052</name>
</gene>
<dbReference type="PANTHER" id="PTHR16950:SF16">
    <property type="entry name" value="ZINC TRANSPORTER ZIP13"/>
    <property type="match status" value="1"/>
</dbReference>
<evidence type="ECO:0000256" key="1">
    <source>
        <dbReference type="ARBA" id="ARBA00004141"/>
    </source>
</evidence>
<keyword evidence="4 5" id="KW-0472">Membrane</keyword>
<accession>A0AAV9IUL5</accession>
<dbReference type="GO" id="GO:0005385">
    <property type="term" value="F:zinc ion transmembrane transporter activity"/>
    <property type="evidence" value="ECO:0007669"/>
    <property type="project" value="TreeGrafter"/>
</dbReference>
<organism evidence="6 7">
    <name type="scientific">Cyanidium caldarium</name>
    <name type="common">Red alga</name>
    <dbReference type="NCBI Taxonomy" id="2771"/>
    <lineage>
        <taxon>Eukaryota</taxon>
        <taxon>Rhodophyta</taxon>
        <taxon>Bangiophyceae</taxon>
        <taxon>Cyanidiales</taxon>
        <taxon>Cyanidiaceae</taxon>
        <taxon>Cyanidium</taxon>
    </lineage>
</organism>
<feature type="transmembrane region" description="Helical" evidence="5">
    <location>
        <begin position="270"/>
        <end position="290"/>
    </location>
</feature>
<proteinExistence type="predicted"/>
<evidence type="ECO:0000256" key="3">
    <source>
        <dbReference type="ARBA" id="ARBA00022989"/>
    </source>
</evidence>
<dbReference type="Pfam" id="PF02535">
    <property type="entry name" value="Zip"/>
    <property type="match status" value="1"/>
</dbReference>
<dbReference type="PANTHER" id="PTHR16950">
    <property type="entry name" value="ZINC TRANSPORTER SLC39A7 HISTIDINE-RICH MEMBRANE PROTEIN KE4"/>
    <property type="match status" value="1"/>
</dbReference>
<dbReference type="EMBL" id="JANCYW010000007">
    <property type="protein sequence ID" value="KAK4536027.1"/>
    <property type="molecule type" value="Genomic_DNA"/>
</dbReference>
<feature type="transmembrane region" description="Helical" evidence="5">
    <location>
        <begin position="221"/>
        <end position="244"/>
    </location>
</feature>
<comment type="subcellular location">
    <subcellularLocation>
        <location evidence="1">Membrane</location>
        <topology evidence="1">Multi-pass membrane protein</topology>
    </subcellularLocation>
</comment>
<dbReference type="AlphaFoldDB" id="A0AAV9IUL5"/>
<feature type="transmembrane region" description="Helical" evidence="5">
    <location>
        <begin position="310"/>
        <end position="330"/>
    </location>
</feature>
<sequence>MESIWQQYLVARYGTNGAALIGSVLSTLCSVLVAICCSLAWIIPRAARSPPAAAAKARRRTVHLHTPPSHGWSQFVIAFSAGALLADVTGHILPELYTPPHSHHHPHHHTHSGGEAGVGVLTGIAAFFILESFISLWESAAATPSAAKRCATHTVHESAWLNLAADAVHNLADGVAVSASFLAGARAGVATSVAVCMHEIPQEMGDYGVLLRAGLEPWRALLLNAGCACSSLLGNALVFALVHYSSGSRSSSSNVAAVESVALDRTQRRVLSFAAGGLLYMALSSLLPQLQQSPAITSRTSFRAAWGRRLGVALLGLVVGALAVTSVGVWEHSH</sequence>
<evidence type="ECO:0000256" key="4">
    <source>
        <dbReference type="ARBA" id="ARBA00023136"/>
    </source>
</evidence>
<evidence type="ECO:0000256" key="5">
    <source>
        <dbReference type="SAM" id="Phobius"/>
    </source>
</evidence>
<dbReference type="GO" id="GO:0006882">
    <property type="term" value="P:intracellular zinc ion homeostasis"/>
    <property type="evidence" value="ECO:0007669"/>
    <property type="project" value="TreeGrafter"/>
</dbReference>
<protein>
    <recommendedName>
        <fullName evidence="8">Zinc transporter</fullName>
    </recommendedName>
</protein>
<name>A0AAV9IUL5_CYACA</name>
<keyword evidence="2 5" id="KW-0812">Transmembrane</keyword>
<evidence type="ECO:0000256" key="2">
    <source>
        <dbReference type="ARBA" id="ARBA00022692"/>
    </source>
</evidence>
<keyword evidence="3 5" id="KW-1133">Transmembrane helix</keyword>
<reference evidence="6 7" key="1">
    <citation type="submission" date="2022-07" db="EMBL/GenBank/DDBJ databases">
        <title>Genome-wide signatures of adaptation to extreme environments.</title>
        <authorList>
            <person name="Cho C.H."/>
            <person name="Yoon H.S."/>
        </authorList>
    </citation>
    <scope>NUCLEOTIDE SEQUENCE [LARGE SCALE GENOMIC DNA]</scope>
    <source>
        <strain evidence="6 7">DBV 063 E5</strain>
    </source>
</reference>
<evidence type="ECO:0000313" key="7">
    <source>
        <dbReference type="Proteomes" id="UP001301350"/>
    </source>
</evidence>
<dbReference type="Proteomes" id="UP001301350">
    <property type="component" value="Unassembled WGS sequence"/>
</dbReference>